<dbReference type="AlphaFoldDB" id="A0AAW8E4Q8"/>
<gene>
    <name evidence="1" type="ORF">J2W25_005914</name>
</gene>
<evidence type="ECO:0000313" key="2">
    <source>
        <dbReference type="Proteomes" id="UP001244295"/>
    </source>
</evidence>
<protein>
    <submittedName>
        <fullName evidence="1">Uncharacterized protein</fullName>
    </submittedName>
</protein>
<dbReference type="EMBL" id="JAUSRR010000012">
    <property type="protein sequence ID" value="MDP9926865.1"/>
    <property type="molecule type" value="Genomic_DNA"/>
</dbReference>
<accession>A0AAW8E4Q8</accession>
<comment type="caution">
    <text evidence="1">The sequence shown here is derived from an EMBL/GenBank/DDBJ whole genome shotgun (WGS) entry which is preliminary data.</text>
</comment>
<dbReference type="Proteomes" id="UP001244295">
    <property type="component" value="Unassembled WGS sequence"/>
</dbReference>
<proteinExistence type="predicted"/>
<evidence type="ECO:0000313" key="1">
    <source>
        <dbReference type="EMBL" id="MDP9926865.1"/>
    </source>
</evidence>
<reference evidence="1" key="1">
    <citation type="submission" date="2023-07" db="EMBL/GenBank/DDBJ databases">
        <title>Sorghum-associated microbial communities from plants grown in Nebraska, USA.</title>
        <authorList>
            <person name="Schachtman D."/>
        </authorList>
    </citation>
    <scope>NUCLEOTIDE SEQUENCE</scope>
    <source>
        <strain evidence="1">DS2795</strain>
    </source>
</reference>
<sequence length="46" mass="5040">MAEFSRGTVDGAGQKAVFALINRPSSFRMSTRAPAVRPEETNFPLQ</sequence>
<organism evidence="1 2">
    <name type="scientific">Variovorax boronicumulans</name>
    <dbReference type="NCBI Taxonomy" id="436515"/>
    <lineage>
        <taxon>Bacteria</taxon>
        <taxon>Pseudomonadati</taxon>
        <taxon>Pseudomonadota</taxon>
        <taxon>Betaproteobacteria</taxon>
        <taxon>Burkholderiales</taxon>
        <taxon>Comamonadaceae</taxon>
        <taxon>Variovorax</taxon>
    </lineage>
</organism>
<name>A0AAW8E4Q8_9BURK</name>